<dbReference type="Pfam" id="PF17252">
    <property type="entry name" value="DUF5319"/>
    <property type="match status" value="1"/>
</dbReference>
<organism evidence="1 2">
    <name type="scientific">Corynebacterium massiliense DSM 45435</name>
    <dbReference type="NCBI Taxonomy" id="1121364"/>
    <lineage>
        <taxon>Bacteria</taxon>
        <taxon>Bacillati</taxon>
        <taxon>Actinomycetota</taxon>
        <taxon>Actinomycetes</taxon>
        <taxon>Mycobacteriales</taxon>
        <taxon>Corynebacteriaceae</taxon>
        <taxon>Corynebacterium</taxon>
    </lineage>
</organism>
<accession>A0ABY7U6I3</accession>
<gene>
    <name evidence="1" type="ORF">CMASS_02095</name>
</gene>
<keyword evidence="2" id="KW-1185">Reference proteome</keyword>
<evidence type="ECO:0008006" key="3">
    <source>
        <dbReference type="Google" id="ProtNLM"/>
    </source>
</evidence>
<dbReference type="InterPro" id="IPR035165">
    <property type="entry name" value="DUF5319"/>
</dbReference>
<evidence type="ECO:0000313" key="1">
    <source>
        <dbReference type="EMBL" id="WCZ31878.1"/>
    </source>
</evidence>
<proteinExistence type="predicted"/>
<dbReference type="EMBL" id="CP063189">
    <property type="protein sequence ID" value="WCZ31878.1"/>
    <property type="molecule type" value="Genomic_DNA"/>
</dbReference>
<dbReference type="Proteomes" id="UP001220064">
    <property type="component" value="Chromosome"/>
</dbReference>
<evidence type="ECO:0000313" key="2">
    <source>
        <dbReference type="Proteomes" id="UP001220064"/>
    </source>
</evidence>
<protein>
    <recommendedName>
        <fullName evidence="3">DUF5319 domain-containing protein</fullName>
    </recommendedName>
</protein>
<sequence length="155" mass="17356">MSLPAAAYLRGGATIPRTYKLSTLRAGNRLAGVNFFANMPRDPFADDPNDPASFLEEEAQAEPLSNEERVGLIRDLALVEEFARHLGPRGIDGIFFLCEDCDEYHYYEWDIMASNMRATLNGELAPVHEPGAEPNPMRYVPWDYAIGFMDGLDAR</sequence>
<name>A0ABY7U6I3_9CORY</name>
<reference evidence="1 2" key="1">
    <citation type="submission" date="2020-10" db="EMBL/GenBank/DDBJ databases">
        <title>Complete genome sequence of Corynebacterium massiliense DSM 45435, type strain of Corynebacterium massiliense.</title>
        <authorList>
            <person name="Busche T."/>
            <person name="Kalinowski J."/>
            <person name="Ruckert C."/>
        </authorList>
    </citation>
    <scope>NUCLEOTIDE SEQUENCE [LARGE SCALE GENOMIC DNA]</scope>
    <source>
        <strain evidence="1 2">DSM 45435</strain>
    </source>
</reference>